<feature type="non-terminal residue" evidence="1">
    <location>
        <position position="162"/>
    </location>
</feature>
<organism evidence="1 2">
    <name type="scientific">Scleroderma citrinum Foug A</name>
    <dbReference type="NCBI Taxonomy" id="1036808"/>
    <lineage>
        <taxon>Eukaryota</taxon>
        <taxon>Fungi</taxon>
        <taxon>Dikarya</taxon>
        <taxon>Basidiomycota</taxon>
        <taxon>Agaricomycotina</taxon>
        <taxon>Agaricomycetes</taxon>
        <taxon>Agaricomycetidae</taxon>
        <taxon>Boletales</taxon>
        <taxon>Sclerodermatineae</taxon>
        <taxon>Sclerodermataceae</taxon>
        <taxon>Scleroderma</taxon>
    </lineage>
</organism>
<proteinExistence type="predicted"/>
<protein>
    <submittedName>
        <fullName evidence="1">Uncharacterized protein</fullName>
    </submittedName>
</protein>
<keyword evidence="2" id="KW-1185">Reference proteome</keyword>
<gene>
    <name evidence="1" type="ORF">SCLCIDRAFT_42696</name>
</gene>
<dbReference type="InParanoid" id="A0A0C2ZG16"/>
<reference evidence="1 2" key="1">
    <citation type="submission" date="2014-04" db="EMBL/GenBank/DDBJ databases">
        <authorList>
            <consortium name="DOE Joint Genome Institute"/>
            <person name="Kuo A."/>
            <person name="Kohler A."/>
            <person name="Nagy L.G."/>
            <person name="Floudas D."/>
            <person name="Copeland A."/>
            <person name="Barry K.W."/>
            <person name="Cichocki N."/>
            <person name="Veneault-Fourrey C."/>
            <person name="LaButti K."/>
            <person name="Lindquist E.A."/>
            <person name="Lipzen A."/>
            <person name="Lundell T."/>
            <person name="Morin E."/>
            <person name="Murat C."/>
            <person name="Sun H."/>
            <person name="Tunlid A."/>
            <person name="Henrissat B."/>
            <person name="Grigoriev I.V."/>
            <person name="Hibbett D.S."/>
            <person name="Martin F."/>
            <person name="Nordberg H.P."/>
            <person name="Cantor M.N."/>
            <person name="Hua S.X."/>
        </authorList>
    </citation>
    <scope>NUCLEOTIDE SEQUENCE [LARGE SCALE GENOMIC DNA]</scope>
    <source>
        <strain evidence="1 2">Foug A</strain>
    </source>
</reference>
<sequence length="162" mass="18128">RIAAVPPFPGLRRFPQGRKFKQWTGDDSKALMKVFLPAIVGLVPDKMVQAISAFMDFCYLACQSSLDEGDLEAMANALNSWEEKRTIFVETGVCPNGISIPHLHSLKHYISHIQDFGAPNGLCSSITESKHIRAVKRPWRCSNHHEALGQMLLTNQRLDKLA</sequence>
<evidence type="ECO:0000313" key="2">
    <source>
        <dbReference type="Proteomes" id="UP000053989"/>
    </source>
</evidence>
<dbReference type="HOGENOM" id="CLU_006344_6_1_1"/>
<dbReference type="AlphaFoldDB" id="A0A0C2ZG16"/>
<dbReference type="Proteomes" id="UP000053989">
    <property type="component" value="Unassembled WGS sequence"/>
</dbReference>
<dbReference type="EMBL" id="KN822237">
    <property type="protein sequence ID" value="KIM51827.1"/>
    <property type="molecule type" value="Genomic_DNA"/>
</dbReference>
<name>A0A0C2ZG16_9AGAM</name>
<dbReference type="OrthoDB" id="3199698at2759"/>
<evidence type="ECO:0000313" key="1">
    <source>
        <dbReference type="EMBL" id="KIM51827.1"/>
    </source>
</evidence>
<dbReference type="STRING" id="1036808.A0A0C2ZG16"/>
<accession>A0A0C2ZG16</accession>
<feature type="non-terminal residue" evidence="1">
    <location>
        <position position="1"/>
    </location>
</feature>
<reference evidence="2" key="2">
    <citation type="submission" date="2015-01" db="EMBL/GenBank/DDBJ databases">
        <title>Evolutionary Origins and Diversification of the Mycorrhizal Mutualists.</title>
        <authorList>
            <consortium name="DOE Joint Genome Institute"/>
            <consortium name="Mycorrhizal Genomics Consortium"/>
            <person name="Kohler A."/>
            <person name="Kuo A."/>
            <person name="Nagy L.G."/>
            <person name="Floudas D."/>
            <person name="Copeland A."/>
            <person name="Barry K.W."/>
            <person name="Cichocki N."/>
            <person name="Veneault-Fourrey C."/>
            <person name="LaButti K."/>
            <person name="Lindquist E.A."/>
            <person name="Lipzen A."/>
            <person name="Lundell T."/>
            <person name="Morin E."/>
            <person name="Murat C."/>
            <person name="Riley R."/>
            <person name="Ohm R."/>
            <person name="Sun H."/>
            <person name="Tunlid A."/>
            <person name="Henrissat B."/>
            <person name="Grigoriev I.V."/>
            <person name="Hibbett D.S."/>
            <person name="Martin F."/>
        </authorList>
    </citation>
    <scope>NUCLEOTIDE SEQUENCE [LARGE SCALE GENOMIC DNA]</scope>
    <source>
        <strain evidence="2">Foug A</strain>
    </source>
</reference>